<feature type="transmembrane region" description="Helical" evidence="1">
    <location>
        <begin position="69"/>
        <end position="92"/>
    </location>
</feature>
<name>A0AAJ0ENC8_9PEZI</name>
<evidence type="ECO:0000313" key="2">
    <source>
        <dbReference type="EMBL" id="KAK1655338.1"/>
    </source>
</evidence>
<reference evidence="2" key="1">
    <citation type="submission" date="2021-06" db="EMBL/GenBank/DDBJ databases">
        <title>Comparative genomics, transcriptomics and evolutionary studies reveal genomic signatures of adaptation to plant cell wall in hemibiotrophic fungi.</title>
        <authorList>
            <consortium name="DOE Joint Genome Institute"/>
            <person name="Baroncelli R."/>
            <person name="Diaz J.F."/>
            <person name="Benocci T."/>
            <person name="Peng M."/>
            <person name="Battaglia E."/>
            <person name="Haridas S."/>
            <person name="Andreopoulos W."/>
            <person name="Labutti K."/>
            <person name="Pangilinan J."/>
            <person name="Floch G.L."/>
            <person name="Makela M.R."/>
            <person name="Henrissat B."/>
            <person name="Grigoriev I.V."/>
            <person name="Crouch J.A."/>
            <person name="De Vries R.P."/>
            <person name="Sukno S.A."/>
            <person name="Thon M.R."/>
        </authorList>
    </citation>
    <scope>NUCLEOTIDE SEQUENCE</scope>
    <source>
        <strain evidence="2">CBS 102054</strain>
    </source>
</reference>
<proteinExistence type="predicted"/>
<organism evidence="2 3">
    <name type="scientific">Colletotrichum phormii</name>
    <dbReference type="NCBI Taxonomy" id="359342"/>
    <lineage>
        <taxon>Eukaryota</taxon>
        <taxon>Fungi</taxon>
        <taxon>Dikarya</taxon>
        <taxon>Ascomycota</taxon>
        <taxon>Pezizomycotina</taxon>
        <taxon>Sordariomycetes</taxon>
        <taxon>Hypocreomycetidae</taxon>
        <taxon>Glomerellales</taxon>
        <taxon>Glomerellaceae</taxon>
        <taxon>Colletotrichum</taxon>
        <taxon>Colletotrichum acutatum species complex</taxon>
    </lineage>
</organism>
<dbReference type="RefSeq" id="XP_060451382.1">
    <property type="nucleotide sequence ID" value="XM_060589220.1"/>
</dbReference>
<keyword evidence="1" id="KW-0472">Membrane</keyword>
<dbReference type="AlphaFoldDB" id="A0AAJ0ENC8"/>
<keyword evidence="1" id="KW-1133">Transmembrane helix</keyword>
<accession>A0AAJ0ENC8</accession>
<evidence type="ECO:0000313" key="3">
    <source>
        <dbReference type="Proteomes" id="UP001243989"/>
    </source>
</evidence>
<dbReference type="GeneID" id="85474082"/>
<keyword evidence="1" id="KW-0812">Transmembrane</keyword>
<comment type="caution">
    <text evidence="2">The sequence shown here is derived from an EMBL/GenBank/DDBJ whole genome shotgun (WGS) entry which is preliminary data.</text>
</comment>
<keyword evidence="3" id="KW-1185">Reference proteome</keyword>
<dbReference type="EMBL" id="JAHMHQ010000001">
    <property type="protein sequence ID" value="KAK1655338.1"/>
    <property type="molecule type" value="Genomic_DNA"/>
</dbReference>
<protein>
    <submittedName>
        <fullName evidence="2">Uncharacterized protein</fullName>
    </submittedName>
</protein>
<evidence type="ECO:0000256" key="1">
    <source>
        <dbReference type="SAM" id="Phobius"/>
    </source>
</evidence>
<gene>
    <name evidence="2" type="ORF">BDP81DRAFT_412495</name>
</gene>
<dbReference type="Proteomes" id="UP001243989">
    <property type="component" value="Unassembled WGS sequence"/>
</dbReference>
<sequence>MVGSNCITTQPFLRKMPTNQNPDMLLLLPRRAPFPGLGGPGLDAHVSSIPATFMSLFRVKKPACHNMQVFFFSNLTIVSLCCLRYLTFSLALTE</sequence>